<reference evidence="2 3" key="1">
    <citation type="submission" date="2020-03" db="EMBL/GenBank/DDBJ databases">
        <title>Genomic Encyclopedia of Type Strains, Phase IV (KMG-IV): sequencing the most valuable type-strain genomes for metagenomic binning, comparative biology and taxonomic classification.</title>
        <authorList>
            <person name="Goeker M."/>
        </authorList>
    </citation>
    <scope>NUCLEOTIDE SEQUENCE [LARGE SCALE GENOMIC DNA]</scope>
    <source>
        <strain evidence="2 3">DSM 5718</strain>
    </source>
</reference>
<sequence>MQVHNLESSIPTSRSTTDMARARRAVRLRKAWRRERIFILVCVLLFALAYVLHPHPVAAAWFGFFIAAYSAVANDSIQTIGTFIASNKERPWWILWLYIGGIFLITMTIGWLIYDGDVSYQRLMSVDKKTGELLFPQPTAFSFVQLAAPIFLLILTRMKMPVSTTFLLLSAFTASSSGISEVFIKSVGGYLLAFGIAIVVWMVIHRQTKKWFTGHPHPVWVVAQWLTSGALWAVWLMQDAANIAVYLPRHLNFSEFLLFAGIIFGGLGLLFYLRGDRIQEIVDEKTEIADTRAATLVDLVYAGILLYKLTASTIPMSTTWVFLGLLAGRELAIKISEKKTLAKTWKLIGKDLLFAFIGLFVSLIIAMIVNSSLWAEVKTFF</sequence>
<protein>
    <recommendedName>
        <fullName evidence="4">Phosphate/sulfate permease</fullName>
    </recommendedName>
</protein>
<feature type="transmembrane region" description="Helical" evidence="1">
    <location>
        <begin position="134"/>
        <end position="154"/>
    </location>
</feature>
<feature type="transmembrane region" description="Helical" evidence="1">
    <location>
        <begin position="352"/>
        <end position="375"/>
    </location>
</feature>
<keyword evidence="1" id="KW-0812">Transmembrane</keyword>
<dbReference type="EMBL" id="JAASRN010000001">
    <property type="protein sequence ID" value="NIK72681.1"/>
    <property type="molecule type" value="Genomic_DNA"/>
</dbReference>
<accession>A0A846MMI9</accession>
<organism evidence="2 3">
    <name type="scientific">Thermonema lapsum</name>
    <dbReference type="NCBI Taxonomy" id="28195"/>
    <lineage>
        <taxon>Bacteria</taxon>
        <taxon>Pseudomonadati</taxon>
        <taxon>Bacteroidota</taxon>
        <taxon>Cytophagia</taxon>
        <taxon>Cytophagales</taxon>
        <taxon>Thermonemataceae</taxon>
        <taxon>Thermonema</taxon>
    </lineage>
</organism>
<feature type="transmembrane region" description="Helical" evidence="1">
    <location>
        <begin position="92"/>
        <end position="114"/>
    </location>
</feature>
<keyword evidence="1" id="KW-0472">Membrane</keyword>
<feature type="transmembrane region" description="Helical" evidence="1">
    <location>
        <begin position="37"/>
        <end position="53"/>
    </location>
</feature>
<feature type="transmembrane region" description="Helical" evidence="1">
    <location>
        <begin position="190"/>
        <end position="206"/>
    </location>
</feature>
<name>A0A846MMI9_9BACT</name>
<proteinExistence type="predicted"/>
<feature type="transmembrane region" description="Helical" evidence="1">
    <location>
        <begin position="59"/>
        <end position="85"/>
    </location>
</feature>
<feature type="transmembrane region" description="Helical" evidence="1">
    <location>
        <begin position="316"/>
        <end position="332"/>
    </location>
</feature>
<gene>
    <name evidence="2" type="ORF">FHS56_000167</name>
</gene>
<comment type="caution">
    <text evidence="2">The sequence shown here is derived from an EMBL/GenBank/DDBJ whole genome shotgun (WGS) entry which is preliminary data.</text>
</comment>
<evidence type="ECO:0000313" key="3">
    <source>
        <dbReference type="Proteomes" id="UP000537126"/>
    </source>
</evidence>
<keyword evidence="3" id="KW-1185">Reference proteome</keyword>
<evidence type="ECO:0000256" key="1">
    <source>
        <dbReference type="SAM" id="Phobius"/>
    </source>
</evidence>
<evidence type="ECO:0000313" key="2">
    <source>
        <dbReference type="EMBL" id="NIK72681.1"/>
    </source>
</evidence>
<dbReference type="AlphaFoldDB" id="A0A846MMI9"/>
<dbReference type="Proteomes" id="UP000537126">
    <property type="component" value="Unassembled WGS sequence"/>
</dbReference>
<feature type="transmembrane region" description="Helical" evidence="1">
    <location>
        <begin position="218"/>
        <end position="236"/>
    </location>
</feature>
<feature type="transmembrane region" description="Helical" evidence="1">
    <location>
        <begin position="256"/>
        <end position="273"/>
    </location>
</feature>
<keyword evidence="1" id="KW-1133">Transmembrane helix</keyword>
<evidence type="ECO:0008006" key="4">
    <source>
        <dbReference type="Google" id="ProtNLM"/>
    </source>
</evidence>
<dbReference type="RefSeq" id="WP_166917995.1">
    <property type="nucleotide sequence ID" value="NZ_JAASRN010000001.1"/>
</dbReference>